<gene>
    <name evidence="2" type="primary">ga20285</name>
    <name evidence="2" type="ORF">PR202_ga20285</name>
</gene>
<keyword evidence="1" id="KW-0472">Membrane</keyword>
<keyword evidence="3" id="KW-1185">Reference proteome</keyword>
<name>A0AAV5CW87_ELECO</name>
<sequence length="55" mass="6554">MVKNLNRLFPLDMGTKHSCFPMPPIPIVLKHSFLFLLACTIIWMRRLKIFLHAFR</sequence>
<feature type="transmembrane region" description="Helical" evidence="1">
    <location>
        <begin position="20"/>
        <end position="44"/>
    </location>
</feature>
<organism evidence="2 3">
    <name type="scientific">Eleusine coracana subsp. coracana</name>
    <dbReference type="NCBI Taxonomy" id="191504"/>
    <lineage>
        <taxon>Eukaryota</taxon>
        <taxon>Viridiplantae</taxon>
        <taxon>Streptophyta</taxon>
        <taxon>Embryophyta</taxon>
        <taxon>Tracheophyta</taxon>
        <taxon>Spermatophyta</taxon>
        <taxon>Magnoliopsida</taxon>
        <taxon>Liliopsida</taxon>
        <taxon>Poales</taxon>
        <taxon>Poaceae</taxon>
        <taxon>PACMAD clade</taxon>
        <taxon>Chloridoideae</taxon>
        <taxon>Cynodonteae</taxon>
        <taxon>Eleusininae</taxon>
        <taxon>Eleusine</taxon>
    </lineage>
</organism>
<reference evidence="2" key="1">
    <citation type="journal article" date="2018" name="DNA Res.">
        <title>Multiple hybrid de novo genome assembly of finger millet, an orphan allotetraploid crop.</title>
        <authorList>
            <person name="Hatakeyama M."/>
            <person name="Aluri S."/>
            <person name="Balachadran M.T."/>
            <person name="Sivarajan S.R."/>
            <person name="Patrignani A."/>
            <person name="Gruter S."/>
            <person name="Poveda L."/>
            <person name="Shimizu-Inatsugi R."/>
            <person name="Baeten J."/>
            <person name="Francoijs K.J."/>
            <person name="Nataraja K.N."/>
            <person name="Reddy Y.A.N."/>
            <person name="Phadnis S."/>
            <person name="Ravikumar R.L."/>
            <person name="Schlapbach R."/>
            <person name="Sreeman S.M."/>
            <person name="Shimizu K.K."/>
        </authorList>
    </citation>
    <scope>NUCLEOTIDE SEQUENCE</scope>
</reference>
<reference evidence="2" key="2">
    <citation type="submission" date="2021-12" db="EMBL/GenBank/DDBJ databases">
        <title>Resequencing data analysis of finger millet.</title>
        <authorList>
            <person name="Hatakeyama M."/>
            <person name="Aluri S."/>
            <person name="Balachadran M.T."/>
            <person name="Sivarajan S.R."/>
            <person name="Poveda L."/>
            <person name="Shimizu-Inatsugi R."/>
            <person name="Schlapbach R."/>
            <person name="Sreeman S.M."/>
            <person name="Shimizu K.K."/>
        </authorList>
    </citation>
    <scope>NUCLEOTIDE SEQUENCE</scope>
</reference>
<accession>A0AAV5CW87</accession>
<evidence type="ECO:0000313" key="2">
    <source>
        <dbReference type="EMBL" id="GJN02894.1"/>
    </source>
</evidence>
<proteinExistence type="predicted"/>
<dbReference type="AlphaFoldDB" id="A0AAV5CW87"/>
<evidence type="ECO:0000256" key="1">
    <source>
        <dbReference type="SAM" id="Phobius"/>
    </source>
</evidence>
<evidence type="ECO:0000313" key="3">
    <source>
        <dbReference type="Proteomes" id="UP001054889"/>
    </source>
</evidence>
<dbReference type="EMBL" id="BQKI01000009">
    <property type="protein sequence ID" value="GJN02894.1"/>
    <property type="molecule type" value="Genomic_DNA"/>
</dbReference>
<keyword evidence="1" id="KW-0812">Transmembrane</keyword>
<protein>
    <submittedName>
        <fullName evidence="2">Uncharacterized protein</fullName>
    </submittedName>
</protein>
<dbReference type="Proteomes" id="UP001054889">
    <property type="component" value="Unassembled WGS sequence"/>
</dbReference>
<keyword evidence="1" id="KW-1133">Transmembrane helix</keyword>
<comment type="caution">
    <text evidence="2">The sequence shown here is derived from an EMBL/GenBank/DDBJ whole genome shotgun (WGS) entry which is preliminary data.</text>
</comment>